<keyword evidence="5" id="KW-1185">Reference proteome</keyword>
<evidence type="ECO:0000313" key="5">
    <source>
        <dbReference type="Proteomes" id="UP001153292"/>
    </source>
</evidence>
<evidence type="ECO:0000313" key="4">
    <source>
        <dbReference type="EMBL" id="CAH0399160.1"/>
    </source>
</evidence>
<feature type="domain" description="FP protein C-terminal" evidence="3">
    <location>
        <begin position="248"/>
        <end position="299"/>
    </location>
</feature>
<evidence type="ECO:0000256" key="1">
    <source>
        <dbReference type="SAM" id="Coils"/>
    </source>
</evidence>
<evidence type="ECO:0000259" key="3">
    <source>
        <dbReference type="Pfam" id="PF25298"/>
    </source>
</evidence>
<dbReference type="InterPro" id="IPR057251">
    <property type="entry name" value="FP_C"/>
</dbReference>
<protein>
    <recommendedName>
        <fullName evidence="3">FP protein C-terminal domain-containing protein</fullName>
    </recommendedName>
</protein>
<feature type="coiled-coil region" evidence="1">
    <location>
        <begin position="97"/>
        <end position="131"/>
    </location>
</feature>
<dbReference type="Proteomes" id="UP001153292">
    <property type="component" value="Chromosome 13"/>
</dbReference>
<gene>
    <name evidence="4" type="ORF">CHILSU_LOCUS2291</name>
</gene>
<evidence type="ECO:0000256" key="2">
    <source>
        <dbReference type="SAM" id="MobiDB-lite"/>
    </source>
</evidence>
<name>A0ABN8AW57_CHISP</name>
<reference evidence="4" key="1">
    <citation type="submission" date="2021-12" db="EMBL/GenBank/DDBJ databases">
        <authorList>
            <person name="King R."/>
        </authorList>
    </citation>
    <scope>NUCLEOTIDE SEQUENCE</scope>
</reference>
<dbReference type="Pfam" id="PF25298">
    <property type="entry name" value="Baculo_FP_2nd"/>
    <property type="match status" value="1"/>
</dbReference>
<feature type="compositionally biased region" description="Polar residues" evidence="2">
    <location>
        <begin position="1"/>
        <end position="14"/>
    </location>
</feature>
<accession>A0ABN8AW57</accession>
<keyword evidence="1" id="KW-0175">Coiled coil</keyword>
<organism evidence="4 5">
    <name type="scientific">Chilo suppressalis</name>
    <name type="common">Asiatic rice borer moth</name>
    <dbReference type="NCBI Taxonomy" id="168631"/>
    <lineage>
        <taxon>Eukaryota</taxon>
        <taxon>Metazoa</taxon>
        <taxon>Ecdysozoa</taxon>
        <taxon>Arthropoda</taxon>
        <taxon>Hexapoda</taxon>
        <taxon>Insecta</taxon>
        <taxon>Pterygota</taxon>
        <taxon>Neoptera</taxon>
        <taxon>Endopterygota</taxon>
        <taxon>Lepidoptera</taxon>
        <taxon>Glossata</taxon>
        <taxon>Ditrysia</taxon>
        <taxon>Pyraloidea</taxon>
        <taxon>Crambidae</taxon>
        <taxon>Crambinae</taxon>
        <taxon>Chilo</taxon>
    </lineage>
</organism>
<sequence>MSTILRTPEKSNSVPDLANMGGTSPTITKQTMTRNKRKRQEEQQLCHLDMEEVKKDIEKEITFVMQEFMQKQSDQMTTILTSLKDIQQTSAYVQNTITFLCEEHSELKQKIENLEIQARKDREQIVLLETKLEENMRTGRKSNIEIKNVPLKGKETKQDILEMVFKLSENLKLKMDKTDIKDIIKLSKTKKQQNNTIIVEFSNTFIKNDILKAAKQFNNKNKTEKLCAKHLGINTNPEIPIFFTENLTPHSSRLYFLARDLKNIEKYKYCWTSYGKVYLRYDDDSPIIHVVSESQIRHLANK</sequence>
<dbReference type="EMBL" id="OU963906">
    <property type="protein sequence ID" value="CAH0399160.1"/>
    <property type="molecule type" value="Genomic_DNA"/>
</dbReference>
<proteinExistence type="predicted"/>
<feature type="region of interest" description="Disordered" evidence="2">
    <location>
        <begin position="1"/>
        <end position="25"/>
    </location>
</feature>